<sequence>MKKSAKSVPAAKAKPAAKPAIKAVTKVVAKSAPAKKAAAPAKKKPSSEPATFLSAQIDIGFGNHLYVRGEGPGLSWDHGLAMDNTGSNLWTATIKGAKLPVVFKVLVNDLTWNVGADYSVDAGQSITVYPTF</sequence>
<evidence type="ECO:0000313" key="2">
    <source>
        <dbReference type="Proteomes" id="UP000095228"/>
    </source>
</evidence>
<evidence type="ECO:0000313" key="1">
    <source>
        <dbReference type="EMBL" id="AOS42975.1"/>
    </source>
</evidence>
<evidence type="ECO:0008006" key="3">
    <source>
        <dbReference type="Google" id="ProtNLM"/>
    </source>
</evidence>
<accession>A0A1I7PHA1</accession>
<keyword evidence="2" id="KW-1185">Reference proteome</keyword>
<dbReference type="EMBL" id="CP016094">
    <property type="protein sequence ID" value="AOS42975.1"/>
    <property type="molecule type" value="Genomic_DNA"/>
</dbReference>
<organism evidence="1 2">
    <name type="scientific">Lacunisphaera limnophila</name>
    <dbReference type="NCBI Taxonomy" id="1838286"/>
    <lineage>
        <taxon>Bacteria</taxon>
        <taxon>Pseudomonadati</taxon>
        <taxon>Verrucomicrobiota</taxon>
        <taxon>Opitutia</taxon>
        <taxon>Opitutales</taxon>
        <taxon>Opitutaceae</taxon>
        <taxon>Lacunisphaera</taxon>
    </lineage>
</organism>
<name>A0A1I7PHA1_9BACT</name>
<dbReference type="Proteomes" id="UP000095228">
    <property type="component" value="Chromosome"/>
</dbReference>
<dbReference type="KEGG" id="obg:Verru16b_00010"/>
<dbReference type="STRING" id="1838286.Verru16b_00010"/>
<protein>
    <recommendedName>
        <fullName evidence="3">CBM20 domain-containing protein</fullName>
    </recommendedName>
</protein>
<dbReference type="OrthoDB" id="195553at2"/>
<dbReference type="RefSeq" id="WP_069960373.1">
    <property type="nucleotide sequence ID" value="NZ_CP016094.1"/>
</dbReference>
<proteinExistence type="predicted"/>
<dbReference type="AlphaFoldDB" id="A0A1I7PHA1"/>
<reference evidence="1 2" key="1">
    <citation type="submission" date="2016-06" db="EMBL/GenBank/DDBJ databases">
        <title>Three novel species with peptidoglycan cell walls form the new genus Lacunisphaera gen. nov. in the family Opitutaceae of the verrucomicrobial subdivision 4.</title>
        <authorList>
            <person name="Rast P."/>
            <person name="Gloeckner I."/>
            <person name="Jogler M."/>
            <person name="Boedeker C."/>
            <person name="Jeske O."/>
            <person name="Wiegand S."/>
            <person name="Reinhardt R."/>
            <person name="Schumann P."/>
            <person name="Rohde M."/>
            <person name="Spring S."/>
            <person name="Gloeckner F.O."/>
            <person name="Jogler C."/>
        </authorList>
    </citation>
    <scope>NUCLEOTIDE SEQUENCE [LARGE SCALE GENOMIC DNA]</scope>
    <source>
        <strain evidence="1 2">IG16b</strain>
    </source>
</reference>
<gene>
    <name evidence="1" type="ORF">Verru16b_00010</name>
</gene>